<keyword evidence="5" id="KW-1015">Disulfide bond</keyword>
<comment type="similarity">
    <text evidence="2">Belongs to the HHIP family.</text>
</comment>
<dbReference type="Gene3D" id="2.120.10.30">
    <property type="entry name" value="TolB, C-terminal domain"/>
    <property type="match status" value="1"/>
</dbReference>
<feature type="signal peptide" evidence="7">
    <location>
        <begin position="1"/>
        <end position="21"/>
    </location>
</feature>
<organism evidence="10 11">
    <name type="scientific">Pomacea canaliculata</name>
    <name type="common">Golden apple snail</name>
    <dbReference type="NCBI Taxonomy" id="400727"/>
    <lineage>
        <taxon>Eukaryota</taxon>
        <taxon>Metazoa</taxon>
        <taxon>Spiralia</taxon>
        <taxon>Lophotrochozoa</taxon>
        <taxon>Mollusca</taxon>
        <taxon>Gastropoda</taxon>
        <taxon>Caenogastropoda</taxon>
        <taxon>Architaenioglossa</taxon>
        <taxon>Ampullarioidea</taxon>
        <taxon>Ampullariidae</taxon>
        <taxon>Pomacea</taxon>
    </lineage>
</organism>
<feature type="chain" id="PRO_5015693550" evidence="7">
    <location>
        <begin position="22"/>
        <end position="633"/>
    </location>
</feature>
<dbReference type="AlphaFoldDB" id="A0A2T7NY45"/>
<dbReference type="OrthoDB" id="10266706at2759"/>
<evidence type="ECO:0000259" key="8">
    <source>
        <dbReference type="Pfam" id="PF03024"/>
    </source>
</evidence>
<reference evidence="10 11" key="1">
    <citation type="submission" date="2018-04" db="EMBL/GenBank/DDBJ databases">
        <title>The genome of golden apple snail Pomacea canaliculata provides insight into stress tolerance and invasive adaptation.</title>
        <authorList>
            <person name="Liu C."/>
            <person name="Liu B."/>
            <person name="Ren Y."/>
            <person name="Zhang Y."/>
            <person name="Wang H."/>
            <person name="Li S."/>
            <person name="Jiang F."/>
            <person name="Yin L."/>
            <person name="Zhang G."/>
            <person name="Qian W."/>
            <person name="Fan W."/>
        </authorList>
    </citation>
    <scope>NUCLEOTIDE SEQUENCE [LARGE SCALE GENOMIC DNA]</scope>
    <source>
        <strain evidence="10">SZHN2017</strain>
        <tissue evidence="10">Muscle</tissue>
    </source>
</reference>
<dbReference type="SUPFAM" id="SSF50952">
    <property type="entry name" value="Soluble quinoprotein glucose dehydrogenase"/>
    <property type="match status" value="1"/>
</dbReference>
<accession>A0A2T7NY45</accession>
<gene>
    <name evidence="10" type="ORF">C0Q70_13744</name>
</gene>
<dbReference type="InterPro" id="IPR012938">
    <property type="entry name" value="Glc/Sorbosone_DH"/>
</dbReference>
<dbReference type="Pfam" id="PF07995">
    <property type="entry name" value="GSDH"/>
    <property type="match status" value="1"/>
</dbReference>
<dbReference type="Pfam" id="PF03024">
    <property type="entry name" value="Folate_rec"/>
    <property type="match status" value="1"/>
</dbReference>
<evidence type="ECO:0000259" key="9">
    <source>
        <dbReference type="Pfam" id="PF07995"/>
    </source>
</evidence>
<comment type="subcellular location">
    <subcellularLocation>
        <location evidence="1">Secreted</location>
    </subcellularLocation>
</comment>
<evidence type="ECO:0000313" key="11">
    <source>
        <dbReference type="Proteomes" id="UP000245119"/>
    </source>
</evidence>
<dbReference type="STRING" id="400727.A0A2T7NY45"/>
<dbReference type="InterPro" id="IPR011042">
    <property type="entry name" value="6-blade_b-propeller_TolB-like"/>
</dbReference>
<dbReference type="InterPro" id="IPR018143">
    <property type="entry name" value="Folate_rcpt-like"/>
</dbReference>
<evidence type="ECO:0000313" key="10">
    <source>
        <dbReference type="EMBL" id="PVD26076.1"/>
    </source>
</evidence>
<evidence type="ECO:0000256" key="2">
    <source>
        <dbReference type="ARBA" id="ARBA00010658"/>
    </source>
</evidence>
<evidence type="ECO:0000256" key="4">
    <source>
        <dbReference type="ARBA" id="ARBA00022729"/>
    </source>
</evidence>
<dbReference type="InterPro" id="IPR011041">
    <property type="entry name" value="Quinoprot_gluc/sorb_DH_b-prop"/>
</dbReference>
<name>A0A2T7NY45_POMCA</name>
<evidence type="ECO:0000256" key="3">
    <source>
        <dbReference type="ARBA" id="ARBA00022525"/>
    </source>
</evidence>
<feature type="domain" description="Glucose/Sorbosone dehydrogenase" evidence="9">
    <location>
        <begin position="209"/>
        <end position="531"/>
    </location>
</feature>
<keyword evidence="3" id="KW-0964">Secreted</keyword>
<evidence type="ECO:0000256" key="5">
    <source>
        <dbReference type="ARBA" id="ARBA00023157"/>
    </source>
</evidence>
<feature type="domain" description="Folate receptor-like" evidence="8">
    <location>
        <begin position="30"/>
        <end position="130"/>
    </location>
</feature>
<keyword evidence="11" id="KW-1185">Reference proteome</keyword>
<dbReference type="PANTHER" id="PTHR19328:SF75">
    <property type="entry name" value="ALDOSE SUGAR DEHYDROGENASE YLII"/>
    <property type="match status" value="1"/>
</dbReference>
<evidence type="ECO:0000256" key="6">
    <source>
        <dbReference type="ARBA" id="ARBA00023180"/>
    </source>
</evidence>
<protein>
    <submittedName>
        <fullName evidence="10">Uncharacterized protein</fullName>
    </submittedName>
</protein>
<dbReference type="GO" id="GO:0005576">
    <property type="term" value="C:extracellular region"/>
    <property type="evidence" value="ECO:0007669"/>
    <property type="project" value="UniProtKB-SubCell"/>
</dbReference>
<dbReference type="Proteomes" id="UP000245119">
    <property type="component" value="Linkage Group LG8"/>
</dbReference>
<dbReference type="PANTHER" id="PTHR19328">
    <property type="entry name" value="HEDGEHOG-INTERACTING PROTEIN"/>
    <property type="match status" value="1"/>
</dbReference>
<keyword evidence="6" id="KW-0325">Glycoprotein</keyword>
<proteinExistence type="inferred from homology"/>
<dbReference type="EMBL" id="PZQS01000008">
    <property type="protein sequence ID" value="PVD26076.1"/>
    <property type="molecule type" value="Genomic_DNA"/>
</dbReference>
<keyword evidence="4 7" id="KW-0732">Signal</keyword>
<comment type="caution">
    <text evidence="10">The sequence shown here is derived from an EMBL/GenBank/DDBJ whole genome shotgun (WGS) entry which is preliminary data.</text>
</comment>
<evidence type="ECO:0000256" key="1">
    <source>
        <dbReference type="ARBA" id="ARBA00004613"/>
    </source>
</evidence>
<evidence type="ECO:0000256" key="7">
    <source>
        <dbReference type="SAM" id="SignalP"/>
    </source>
</evidence>
<sequence length="633" mass="71136">MSVKLLGEICSLWVLWAVVHCHPQCRDGSPPAANPELDMCDMYRQECCCMTPQDVNLGEEYELIRHRLAEQDWRRCRGYVRDLLCSNCSPIAAHLFDTDLGSDAQRRELPGMCPEFCRSFFASCRDTLWFLYPDVAPLVASMNSTTFCERYRILDLGYCTSKSDEQPQAKLSADEFSNKNADEVCVCLEKVADRLANPVFARSPRDHSGRLFVGEQSGMIYVVDSTTRKNLKTTFLNIENKVLLSPSFGDERGLVGMVLHPNFTHNGRFFIYYSTALNGTEDSLREQEKELNARFVHKVRVSELFVSSRDPEQADPESERILLEVFKPFANHNGGEMFFLDDGYLYITIGDGGGAGDVHNLAQNKSWLLGKILRIDVDSDTPGAYGIPHDNPFVQEAGARAEIFTYGVRNTWRCGVDSGDEKTGAGKGRVLCGDVGQSKYEELNLLKKGANYGWRAREGFSCYDPTMCGEIGPEELPVYAYNHSIGQSVTGGEFYRGCRSPALNGKYVYGDYMVGRLFTLEEKDGRWENKDLKPCASSTCNARGLTSQLDRYILSFGLDEEGEVLVLTSNSSKNKVRDGGVYRLVDPFRHRVDGRKLPQKLEDKGLTIVTLPLFTPKTPIQHMEPTFIRSSAR</sequence>